<evidence type="ECO:0000313" key="4">
    <source>
        <dbReference type="Proteomes" id="UP001473302"/>
    </source>
</evidence>
<evidence type="ECO:0000256" key="1">
    <source>
        <dbReference type="ARBA" id="ARBA00022729"/>
    </source>
</evidence>
<dbReference type="CDD" id="cd22191">
    <property type="entry name" value="DPBB_RlpA_EXP_N-like"/>
    <property type="match status" value="1"/>
</dbReference>
<gene>
    <name evidence="3" type="ORF">MFLAVUS_001386</name>
</gene>
<dbReference type="InterPro" id="IPR009009">
    <property type="entry name" value="RlpA-like_DPBB"/>
</dbReference>
<keyword evidence="1" id="KW-0732">Signal</keyword>
<dbReference type="InterPro" id="IPR051477">
    <property type="entry name" value="Expansin_CellWall"/>
</dbReference>
<dbReference type="EMBL" id="BAABUK010000003">
    <property type="protein sequence ID" value="GAA5808004.1"/>
    <property type="molecule type" value="Genomic_DNA"/>
</dbReference>
<evidence type="ECO:0000259" key="2">
    <source>
        <dbReference type="Pfam" id="PF03330"/>
    </source>
</evidence>
<dbReference type="PANTHER" id="PTHR31836:SF28">
    <property type="entry name" value="SRCR DOMAIN-CONTAINING PROTEIN-RELATED"/>
    <property type="match status" value="1"/>
</dbReference>
<accession>A0ABP9YMB6</accession>
<sequence>MSKTLYFNLIHFSCVESLPVQELQARGVVDILSNIFRGKGTFFHPVTEGGAIGSCGPVANDHSRICAMNIKQYGQSSKKSPWCFLQLRVKSGGKSTICTVTDCCPGCAEGSLDMTPQVFNDLAHPSVGVIPIEWCIRGYRGLLK</sequence>
<dbReference type="Proteomes" id="UP001473302">
    <property type="component" value="Unassembled WGS sequence"/>
</dbReference>
<dbReference type="PANTHER" id="PTHR31836">
    <property type="match status" value="1"/>
</dbReference>
<organism evidence="3 4">
    <name type="scientific">Mucor flavus</name>
    <dbReference type="NCBI Taxonomy" id="439312"/>
    <lineage>
        <taxon>Eukaryota</taxon>
        <taxon>Fungi</taxon>
        <taxon>Fungi incertae sedis</taxon>
        <taxon>Mucoromycota</taxon>
        <taxon>Mucoromycotina</taxon>
        <taxon>Mucoromycetes</taxon>
        <taxon>Mucorales</taxon>
        <taxon>Mucorineae</taxon>
        <taxon>Mucoraceae</taxon>
        <taxon>Mucor</taxon>
    </lineage>
</organism>
<proteinExistence type="predicted"/>
<dbReference type="Gene3D" id="2.40.40.10">
    <property type="entry name" value="RlpA-like domain"/>
    <property type="match status" value="1"/>
</dbReference>
<comment type="caution">
    <text evidence="3">The sequence shown here is derived from an EMBL/GenBank/DDBJ whole genome shotgun (WGS) entry which is preliminary data.</text>
</comment>
<feature type="domain" description="RlpA-like protein double-psi beta-barrel" evidence="2">
    <location>
        <begin position="85"/>
        <end position="133"/>
    </location>
</feature>
<evidence type="ECO:0000313" key="3">
    <source>
        <dbReference type="EMBL" id="GAA5808004.1"/>
    </source>
</evidence>
<dbReference type="SUPFAM" id="SSF50685">
    <property type="entry name" value="Barwin-like endoglucanases"/>
    <property type="match status" value="1"/>
</dbReference>
<keyword evidence="4" id="KW-1185">Reference proteome</keyword>
<reference evidence="3 4" key="1">
    <citation type="submission" date="2024-04" db="EMBL/GenBank/DDBJ databases">
        <title>genome sequences of Mucor flavus KT1a and Helicostylum pulchrum KT1b strains isolated from the surface of a dry-aged beef.</title>
        <authorList>
            <person name="Toyotome T."/>
            <person name="Hosono M."/>
            <person name="Torimaru M."/>
            <person name="Fukuda K."/>
            <person name="Mikami N."/>
        </authorList>
    </citation>
    <scope>NUCLEOTIDE SEQUENCE [LARGE SCALE GENOMIC DNA]</scope>
    <source>
        <strain evidence="3 4">KT1a</strain>
    </source>
</reference>
<dbReference type="InterPro" id="IPR036908">
    <property type="entry name" value="RlpA-like_sf"/>
</dbReference>
<dbReference type="Pfam" id="PF03330">
    <property type="entry name" value="DPBB_1"/>
    <property type="match status" value="1"/>
</dbReference>
<name>A0ABP9YMB6_9FUNG</name>
<protein>
    <recommendedName>
        <fullName evidence="2">RlpA-like protein double-psi beta-barrel domain-containing protein</fullName>
    </recommendedName>
</protein>